<evidence type="ECO:0000259" key="3">
    <source>
        <dbReference type="Pfam" id="PF03061"/>
    </source>
</evidence>
<dbReference type="Gene3D" id="3.10.129.10">
    <property type="entry name" value="Hotdog Thioesterase"/>
    <property type="match status" value="1"/>
</dbReference>
<dbReference type="PANTHER" id="PTHR21660">
    <property type="entry name" value="THIOESTERASE SUPERFAMILY MEMBER-RELATED"/>
    <property type="match status" value="1"/>
</dbReference>
<dbReference type="GO" id="GO:0047617">
    <property type="term" value="F:fatty acyl-CoA hydrolase activity"/>
    <property type="evidence" value="ECO:0007669"/>
    <property type="project" value="InterPro"/>
</dbReference>
<evidence type="ECO:0000313" key="5">
    <source>
        <dbReference type="Proteomes" id="UP001222932"/>
    </source>
</evidence>
<feature type="domain" description="Thioesterase" evidence="3">
    <location>
        <begin position="70"/>
        <end position="146"/>
    </location>
</feature>
<protein>
    <recommendedName>
        <fullName evidence="3">Thioesterase domain-containing protein</fullName>
    </recommendedName>
</protein>
<keyword evidence="5" id="KW-1185">Reference proteome</keyword>
<keyword evidence="2" id="KW-0378">Hydrolase</keyword>
<comment type="similarity">
    <text evidence="1">Belongs to the thioesterase PaaI family.</text>
</comment>
<dbReference type="SUPFAM" id="SSF54637">
    <property type="entry name" value="Thioesterase/thiol ester dehydrase-isomerase"/>
    <property type="match status" value="1"/>
</dbReference>
<dbReference type="PANTHER" id="PTHR21660:SF1">
    <property type="entry name" value="ACYL-COENZYME A THIOESTERASE 13"/>
    <property type="match status" value="1"/>
</dbReference>
<dbReference type="Pfam" id="PF03061">
    <property type="entry name" value="4HBT"/>
    <property type="match status" value="1"/>
</dbReference>
<organism evidence="4 5">
    <name type="scientific">Cutaneotrichosporon spelunceum</name>
    <dbReference type="NCBI Taxonomy" id="1672016"/>
    <lineage>
        <taxon>Eukaryota</taxon>
        <taxon>Fungi</taxon>
        <taxon>Dikarya</taxon>
        <taxon>Basidiomycota</taxon>
        <taxon>Agaricomycotina</taxon>
        <taxon>Tremellomycetes</taxon>
        <taxon>Trichosporonales</taxon>
        <taxon>Trichosporonaceae</taxon>
        <taxon>Cutaneotrichosporon</taxon>
    </lineage>
</organism>
<gene>
    <name evidence="4" type="ORF">CspeluHIS016_0114230</name>
</gene>
<dbReference type="EMBL" id="BTCM01000001">
    <property type="protein sequence ID" value="GMK54837.1"/>
    <property type="molecule type" value="Genomic_DNA"/>
</dbReference>
<comment type="caution">
    <text evidence="4">The sequence shown here is derived from an EMBL/GenBank/DDBJ whole genome shotgun (WGS) entry which is preliminary data.</text>
</comment>
<proteinExistence type="inferred from homology"/>
<dbReference type="InterPro" id="IPR006683">
    <property type="entry name" value="Thioestr_dom"/>
</dbReference>
<dbReference type="AlphaFoldDB" id="A0AAD3TQZ1"/>
<sequence length="169" mass="18247">MIPFTPDAAETALSLLRMVRFAQDLHAAPVPELMDPIPPLNTRGGRSLGPEGWRSMYSVVITDDMCNPLGNLHGGAAATLIDTGNSASLAVLATDEFWGLPMLTGVTLTLNLTYYNACPVGTKVRLTVTIEHLGASLCNLRGELSDWETGKLFVVGSHVKTWRDLRAKL</sequence>
<reference evidence="4" key="2">
    <citation type="submission" date="2023-06" db="EMBL/GenBank/DDBJ databases">
        <authorList>
            <person name="Kobayashi Y."/>
            <person name="Kayamori A."/>
            <person name="Aoki K."/>
            <person name="Shiwa Y."/>
            <person name="Fujita N."/>
            <person name="Sugita T."/>
            <person name="Iwasaki W."/>
            <person name="Tanaka N."/>
            <person name="Takashima M."/>
        </authorList>
    </citation>
    <scope>NUCLEOTIDE SEQUENCE</scope>
    <source>
        <strain evidence="4">HIS016</strain>
    </source>
</reference>
<evidence type="ECO:0000313" key="4">
    <source>
        <dbReference type="EMBL" id="GMK54837.1"/>
    </source>
</evidence>
<dbReference type="InterPro" id="IPR039298">
    <property type="entry name" value="ACOT13"/>
</dbReference>
<evidence type="ECO:0000256" key="1">
    <source>
        <dbReference type="ARBA" id="ARBA00008324"/>
    </source>
</evidence>
<dbReference type="Proteomes" id="UP001222932">
    <property type="component" value="Unassembled WGS sequence"/>
</dbReference>
<dbReference type="CDD" id="cd03443">
    <property type="entry name" value="PaaI_thioesterase"/>
    <property type="match status" value="1"/>
</dbReference>
<evidence type="ECO:0000256" key="2">
    <source>
        <dbReference type="ARBA" id="ARBA00022801"/>
    </source>
</evidence>
<reference evidence="4" key="1">
    <citation type="journal article" date="2023" name="BMC Genomics">
        <title>Chromosome-level genome assemblies of Cutaneotrichosporon spp. (Trichosporonales, Basidiomycota) reveal imbalanced evolution between nucleotide sequences and chromosome synteny.</title>
        <authorList>
            <person name="Kobayashi Y."/>
            <person name="Kayamori A."/>
            <person name="Aoki K."/>
            <person name="Shiwa Y."/>
            <person name="Matsutani M."/>
            <person name="Fujita N."/>
            <person name="Sugita T."/>
            <person name="Iwasaki W."/>
            <person name="Tanaka N."/>
            <person name="Takashima M."/>
        </authorList>
    </citation>
    <scope>NUCLEOTIDE SEQUENCE</scope>
    <source>
        <strain evidence="4">HIS016</strain>
    </source>
</reference>
<dbReference type="InterPro" id="IPR029069">
    <property type="entry name" value="HotDog_dom_sf"/>
</dbReference>
<name>A0AAD3TQZ1_9TREE</name>
<accession>A0AAD3TQZ1</accession>